<dbReference type="GO" id="GO:0006581">
    <property type="term" value="P:acetylcholine catabolic process"/>
    <property type="evidence" value="ECO:0007669"/>
    <property type="project" value="TreeGrafter"/>
</dbReference>
<dbReference type="Pfam" id="PF00135">
    <property type="entry name" value="COesterase"/>
    <property type="match status" value="1"/>
</dbReference>
<dbReference type="GO" id="GO:0003990">
    <property type="term" value="F:acetylcholinesterase activity"/>
    <property type="evidence" value="ECO:0007669"/>
    <property type="project" value="TreeGrafter"/>
</dbReference>
<protein>
    <recommendedName>
        <fullName evidence="4">Carboxylic ester hydrolase</fullName>
        <ecNumber evidence="4">3.1.1.-</ecNumber>
    </recommendedName>
</protein>
<gene>
    <name evidence="6" type="ORF">HOLleu_19858</name>
</gene>
<reference evidence="6" key="1">
    <citation type="submission" date="2021-10" db="EMBL/GenBank/DDBJ databases">
        <title>Tropical sea cucumber genome reveals ecological adaptation and Cuvierian tubules defense mechanism.</title>
        <authorList>
            <person name="Chen T."/>
        </authorList>
    </citation>
    <scope>NUCLEOTIDE SEQUENCE</scope>
    <source>
        <strain evidence="6">Nanhai2018</strain>
        <tissue evidence="6">Muscle</tissue>
    </source>
</reference>
<evidence type="ECO:0000313" key="7">
    <source>
        <dbReference type="Proteomes" id="UP001152320"/>
    </source>
</evidence>
<evidence type="ECO:0000259" key="5">
    <source>
        <dbReference type="Pfam" id="PF00135"/>
    </source>
</evidence>
<name>A0A9Q1C0W4_HOLLE</name>
<dbReference type="EMBL" id="JAIZAY010000009">
    <property type="protein sequence ID" value="KAJ8036006.1"/>
    <property type="molecule type" value="Genomic_DNA"/>
</dbReference>
<evidence type="ECO:0000256" key="2">
    <source>
        <dbReference type="ARBA" id="ARBA00022487"/>
    </source>
</evidence>
<evidence type="ECO:0000313" key="6">
    <source>
        <dbReference type="EMBL" id="KAJ8036006.1"/>
    </source>
</evidence>
<dbReference type="InterPro" id="IPR050654">
    <property type="entry name" value="AChE-related_enzymes"/>
</dbReference>
<feature type="chain" id="PRO_5040530395" description="Carboxylic ester hydrolase" evidence="4">
    <location>
        <begin position="21"/>
        <end position="598"/>
    </location>
</feature>
<evidence type="ECO:0000256" key="1">
    <source>
        <dbReference type="ARBA" id="ARBA00005964"/>
    </source>
</evidence>
<dbReference type="EC" id="3.1.1.-" evidence="4"/>
<dbReference type="GO" id="GO:0005886">
    <property type="term" value="C:plasma membrane"/>
    <property type="evidence" value="ECO:0007669"/>
    <property type="project" value="TreeGrafter"/>
</dbReference>
<dbReference type="SUPFAM" id="SSF53474">
    <property type="entry name" value="alpha/beta-Hydrolases"/>
    <property type="match status" value="1"/>
</dbReference>
<dbReference type="InterPro" id="IPR019819">
    <property type="entry name" value="Carboxylesterase_B_CS"/>
</dbReference>
<dbReference type="InterPro" id="IPR029058">
    <property type="entry name" value="AB_hydrolase_fold"/>
</dbReference>
<accession>A0A9Q1C0W4</accession>
<dbReference type="PANTHER" id="PTHR43918:SF4">
    <property type="entry name" value="CARBOXYLIC ESTER HYDROLASE"/>
    <property type="match status" value="1"/>
</dbReference>
<keyword evidence="3 4" id="KW-0378">Hydrolase</keyword>
<keyword evidence="4" id="KW-0732">Signal</keyword>
<dbReference type="PROSITE" id="PS00941">
    <property type="entry name" value="CARBOXYLESTERASE_B_2"/>
    <property type="match status" value="1"/>
</dbReference>
<dbReference type="InterPro" id="IPR019826">
    <property type="entry name" value="Carboxylesterase_B_AS"/>
</dbReference>
<dbReference type="FunFam" id="3.40.50.1820:FF:000128">
    <property type="entry name" value="Carboxylic ester hydrolase"/>
    <property type="match status" value="1"/>
</dbReference>
<dbReference type="OrthoDB" id="3200163at2759"/>
<dbReference type="Gene3D" id="3.40.50.1820">
    <property type="entry name" value="alpha/beta hydrolase"/>
    <property type="match status" value="1"/>
</dbReference>
<comment type="similarity">
    <text evidence="1 4">Belongs to the type-B carboxylesterase/lipase family.</text>
</comment>
<dbReference type="AlphaFoldDB" id="A0A9Q1C0W4"/>
<dbReference type="GO" id="GO:0005615">
    <property type="term" value="C:extracellular space"/>
    <property type="evidence" value="ECO:0007669"/>
    <property type="project" value="TreeGrafter"/>
</dbReference>
<evidence type="ECO:0000256" key="3">
    <source>
        <dbReference type="ARBA" id="ARBA00022801"/>
    </source>
</evidence>
<proteinExistence type="inferred from homology"/>
<dbReference type="InterPro" id="IPR002018">
    <property type="entry name" value="CarbesteraseB"/>
</dbReference>
<dbReference type="GO" id="GO:0019695">
    <property type="term" value="P:choline metabolic process"/>
    <property type="evidence" value="ECO:0007669"/>
    <property type="project" value="TreeGrafter"/>
</dbReference>
<keyword evidence="2" id="KW-0719">Serine esterase</keyword>
<evidence type="ECO:0000256" key="4">
    <source>
        <dbReference type="RuleBase" id="RU361235"/>
    </source>
</evidence>
<organism evidence="6 7">
    <name type="scientific">Holothuria leucospilota</name>
    <name type="common">Black long sea cucumber</name>
    <name type="synonym">Mertensiothuria leucospilota</name>
    <dbReference type="NCBI Taxonomy" id="206669"/>
    <lineage>
        <taxon>Eukaryota</taxon>
        <taxon>Metazoa</taxon>
        <taxon>Echinodermata</taxon>
        <taxon>Eleutherozoa</taxon>
        <taxon>Echinozoa</taxon>
        <taxon>Holothuroidea</taxon>
        <taxon>Aspidochirotacea</taxon>
        <taxon>Aspidochirotida</taxon>
        <taxon>Holothuriidae</taxon>
        <taxon>Holothuria</taxon>
    </lineage>
</organism>
<dbReference type="PANTHER" id="PTHR43918">
    <property type="entry name" value="ACETYLCHOLINESTERASE"/>
    <property type="match status" value="1"/>
</dbReference>
<dbReference type="Proteomes" id="UP001152320">
    <property type="component" value="Chromosome 9"/>
</dbReference>
<feature type="signal peptide" evidence="4">
    <location>
        <begin position="1"/>
        <end position="20"/>
    </location>
</feature>
<comment type="caution">
    <text evidence="6">The sequence shown here is derived from an EMBL/GenBank/DDBJ whole genome shotgun (WGS) entry which is preliminary data.</text>
</comment>
<feature type="domain" description="Carboxylesterase type B" evidence="5">
    <location>
        <begin position="22"/>
        <end position="549"/>
    </location>
</feature>
<keyword evidence="7" id="KW-1185">Reference proteome</keyword>
<sequence length="598" mass="68113">MAKVTGYMFMLFGLTTIVQGVPYVTVQQGQLFGETLDFNEDGLSAKVDVFKGIPYAEPPIRFAAPRPKEPWVGDWNATRFSTCCIQPPVDPWRPWELHKTVDEDCLFLNIYAPNPKPTNASVMVYIHGGSFSSGTAMDNDLSGVPMAAFEGVIVVVINYRLNVFGFFSTGDSVAPGNFGLLDQAEAFKWVKDNIQAFGGDQSRVTIYGESAGAGSVDLHRFSKYSRDLFDQAIIQSGSAVAWWGYRNDPTFDREQAFSLGRAVNCETDDTQELVQCLRGVSADELYRAHRTSLHSWRPNVDGVFLNEPPHDMLLRGDFKQSPVMVGFNKDEGTLFYPYFFPGYIGEEDPPYISRERFDFLTNAAIRQTGEFTNELIENAVKQQYIDWSKVDNASADYFLDFIPIYGDLTFSCAALDILRASSHPEERVFQYFFTHVPSTSYYERGDQGTGWFLAGHVEDVPFVFGWDFNTDIKDLHYWTPEERNLSRKMMKFWANFAKTGDPSKTSVTDQPANGDMEWPSFSVPDLYYKELSLDMPVGRGVKADECALWGDFLEELRLTLVSMGEVELQWREDYTSWKKDLEKWRTEFSSYEKYKHCS</sequence>
<dbReference type="PROSITE" id="PS00122">
    <property type="entry name" value="CARBOXYLESTERASE_B_1"/>
    <property type="match status" value="1"/>
</dbReference>